<feature type="region of interest" description="Disordered" evidence="1">
    <location>
        <begin position="1"/>
        <end position="83"/>
    </location>
</feature>
<feature type="compositionally biased region" description="Low complexity" evidence="1">
    <location>
        <begin position="1"/>
        <end position="19"/>
    </location>
</feature>
<dbReference type="AlphaFoldDB" id="A0A5N6PCY6"/>
<dbReference type="EMBL" id="SZYD01000005">
    <property type="protein sequence ID" value="KAD6119589.1"/>
    <property type="molecule type" value="Genomic_DNA"/>
</dbReference>
<evidence type="ECO:0000313" key="3">
    <source>
        <dbReference type="EMBL" id="KAD6119589.1"/>
    </source>
</evidence>
<protein>
    <submittedName>
        <fullName evidence="3">Uncharacterized protein</fullName>
    </submittedName>
</protein>
<reference evidence="3 4" key="1">
    <citation type="submission" date="2019-05" db="EMBL/GenBank/DDBJ databases">
        <title>Mikania micrantha, genome provides insights into the molecular mechanism of rapid growth.</title>
        <authorList>
            <person name="Liu B."/>
        </authorList>
    </citation>
    <scope>NUCLEOTIDE SEQUENCE [LARGE SCALE GENOMIC DNA]</scope>
    <source>
        <strain evidence="3">NLD-2019</strain>
        <tissue evidence="3">Leaf</tissue>
    </source>
</reference>
<accession>A0A5N6PCY6</accession>
<dbReference type="Proteomes" id="UP000326396">
    <property type="component" value="Linkage Group LG13"/>
</dbReference>
<keyword evidence="4" id="KW-1185">Reference proteome</keyword>
<organism evidence="3 4">
    <name type="scientific">Mikania micrantha</name>
    <name type="common">bitter vine</name>
    <dbReference type="NCBI Taxonomy" id="192012"/>
    <lineage>
        <taxon>Eukaryota</taxon>
        <taxon>Viridiplantae</taxon>
        <taxon>Streptophyta</taxon>
        <taxon>Embryophyta</taxon>
        <taxon>Tracheophyta</taxon>
        <taxon>Spermatophyta</taxon>
        <taxon>Magnoliopsida</taxon>
        <taxon>eudicotyledons</taxon>
        <taxon>Gunneridae</taxon>
        <taxon>Pentapetalae</taxon>
        <taxon>asterids</taxon>
        <taxon>campanulids</taxon>
        <taxon>Asterales</taxon>
        <taxon>Asteraceae</taxon>
        <taxon>Asteroideae</taxon>
        <taxon>Heliantheae alliance</taxon>
        <taxon>Eupatorieae</taxon>
        <taxon>Mikania</taxon>
    </lineage>
</organism>
<sequence>MAAIQTANTSRIVSSSSTTIPKAPELESDGASKTPPSSLLPPVAVKSSDEQETTTDGGGGGAWMTVVCDGNDKGHKPNCFGSF</sequence>
<evidence type="ECO:0000313" key="2">
    <source>
        <dbReference type="EMBL" id="KAD6119588.1"/>
    </source>
</evidence>
<proteinExistence type="predicted"/>
<name>A0A5N6PCY6_9ASTR</name>
<gene>
    <name evidence="2" type="ORF">E3N88_10859</name>
    <name evidence="3" type="ORF">E3N88_10860</name>
</gene>
<evidence type="ECO:0000313" key="4">
    <source>
        <dbReference type="Proteomes" id="UP000326396"/>
    </source>
</evidence>
<comment type="caution">
    <text evidence="3">The sequence shown here is derived from an EMBL/GenBank/DDBJ whole genome shotgun (WGS) entry which is preliminary data.</text>
</comment>
<dbReference type="EMBL" id="SZYD01000005">
    <property type="protein sequence ID" value="KAD6119588.1"/>
    <property type="molecule type" value="Genomic_DNA"/>
</dbReference>
<evidence type="ECO:0000256" key="1">
    <source>
        <dbReference type="SAM" id="MobiDB-lite"/>
    </source>
</evidence>